<proteinExistence type="predicted"/>
<dbReference type="Pfam" id="PF04230">
    <property type="entry name" value="PS_pyruv_trans"/>
    <property type="match status" value="1"/>
</dbReference>
<gene>
    <name evidence="2" type="ORF">AM592_14500</name>
</gene>
<sequence>MRIVLWGYYGTNYGDNIMMDTIVKFLISNDVKITLVDLFKGNLKEMYKDEPRIEVVEFYRLGKVKKLMALRNFAKAELNLWGGGTIFTDEDGDGNYSFFSLVKLFGGKIGYIGVGIGNLTKQERVKRTRYLLNASSFLVFRDSTSLSRAKAISDKNTYHLAEDLSYLFFETVAKDTEQPAHPEPYMLITWRNLKRYVPAEREQSSMKAVVACAKHDLDNNIIQKVVLSPMDTRHDIESCQMLMKLLDEESIPYAYDDSTDFEYMTKLIKHATIHYSGRLHGSVASEYFGINTVAMCYSPKMEYFYQSIKADNYINITEEGMTPDALMKKVGRNSISFDEKIASSYNNITYFDNFLKQKIIGGQAI</sequence>
<dbReference type="PATRIC" id="fig|1441095.3.peg.3200"/>
<feature type="domain" description="Polysaccharide pyruvyl transferase" evidence="1">
    <location>
        <begin position="12"/>
        <end position="297"/>
    </location>
</feature>
<keyword evidence="3" id="KW-1185">Reference proteome</keyword>
<dbReference type="PANTHER" id="PTHR36836:SF1">
    <property type="entry name" value="COLANIC ACID BIOSYNTHESIS PROTEIN WCAK"/>
    <property type="match status" value="1"/>
</dbReference>
<dbReference type="STRING" id="1441095.AM592_14500"/>
<name>A0A0M5JM02_9BACI</name>
<evidence type="ECO:0000313" key="2">
    <source>
        <dbReference type="EMBL" id="ALC82651.1"/>
    </source>
</evidence>
<organism evidence="2 3">
    <name type="scientific">Bacillus gobiensis</name>
    <dbReference type="NCBI Taxonomy" id="1441095"/>
    <lineage>
        <taxon>Bacteria</taxon>
        <taxon>Bacillati</taxon>
        <taxon>Bacillota</taxon>
        <taxon>Bacilli</taxon>
        <taxon>Bacillales</taxon>
        <taxon>Bacillaceae</taxon>
        <taxon>Bacillus</taxon>
    </lineage>
</organism>
<dbReference type="EMBL" id="CP012600">
    <property type="protein sequence ID" value="ALC82651.1"/>
    <property type="molecule type" value="Genomic_DNA"/>
</dbReference>
<dbReference type="AlphaFoldDB" id="A0A0M5JM02"/>
<accession>A0A0M5JM02</accession>
<dbReference type="OrthoDB" id="3199616at2"/>
<dbReference type="RefSeq" id="WP_053604459.1">
    <property type="nucleotide sequence ID" value="NZ_CP012600.1"/>
</dbReference>
<evidence type="ECO:0000259" key="1">
    <source>
        <dbReference type="Pfam" id="PF04230"/>
    </source>
</evidence>
<dbReference type="Proteomes" id="UP000067625">
    <property type="component" value="Chromosome"/>
</dbReference>
<reference evidence="3" key="1">
    <citation type="submission" date="2015-08" db="EMBL/GenBank/DDBJ databases">
        <title>Genome sequencing project for genomic taxonomy and phylogenomics of Bacillus-like bacteria.</title>
        <authorList>
            <person name="Liu B."/>
            <person name="Wang J."/>
            <person name="Zhu Y."/>
            <person name="Liu G."/>
            <person name="Chen Q."/>
            <person name="Chen Z."/>
            <person name="Lan J."/>
            <person name="Che J."/>
            <person name="Ge C."/>
            <person name="Shi H."/>
            <person name="Pan Z."/>
            <person name="Liu X."/>
        </authorList>
    </citation>
    <scope>NUCLEOTIDE SEQUENCE [LARGE SCALE GENOMIC DNA]</scope>
    <source>
        <strain evidence="3">FJAT-4402</strain>
    </source>
</reference>
<dbReference type="InterPro" id="IPR007345">
    <property type="entry name" value="Polysacch_pyruvyl_Trfase"/>
</dbReference>
<evidence type="ECO:0000313" key="3">
    <source>
        <dbReference type="Proteomes" id="UP000067625"/>
    </source>
</evidence>
<protein>
    <recommendedName>
        <fullName evidence="1">Polysaccharide pyruvyl transferase domain-containing protein</fullName>
    </recommendedName>
</protein>
<dbReference type="PANTHER" id="PTHR36836">
    <property type="entry name" value="COLANIC ACID BIOSYNTHESIS PROTEIN WCAK"/>
    <property type="match status" value="1"/>
</dbReference>
<reference evidence="2 3" key="2">
    <citation type="journal article" date="2016" name="Int. J. Syst. Evol. Microbiol.">
        <title>Bacillus gobiensis sp. nov., isolated from a soil sample.</title>
        <authorList>
            <person name="Liu B."/>
            <person name="Liu G.H."/>
            <person name="Cetin S."/>
            <person name="Schumann P."/>
            <person name="Pan Z.Z."/>
            <person name="Chen Q.Q."/>
        </authorList>
    </citation>
    <scope>NUCLEOTIDE SEQUENCE [LARGE SCALE GENOMIC DNA]</scope>
    <source>
        <strain evidence="2 3">FJAT-4402</strain>
    </source>
</reference>